<accession>A0A0K2TPP7</accession>
<dbReference type="EMBL" id="HACA01010608">
    <property type="protein sequence ID" value="CDW27969.1"/>
    <property type="molecule type" value="Transcribed_RNA"/>
</dbReference>
<organism evidence="1">
    <name type="scientific">Lepeophtheirus salmonis</name>
    <name type="common">Salmon louse</name>
    <name type="synonym">Caligus salmonis</name>
    <dbReference type="NCBI Taxonomy" id="72036"/>
    <lineage>
        <taxon>Eukaryota</taxon>
        <taxon>Metazoa</taxon>
        <taxon>Ecdysozoa</taxon>
        <taxon>Arthropoda</taxon>
        <taxon>Crustacea</taxon>
        <taxon>Multicrustacea</taxon>
        <taxon>Hexanauplia</taxon>
        <taxon>Copepoda</taxon>
        <taxon>Siphonostomatoida</taxon>
        <taxon>Caligidae</taxon>
        <taxon>Lepeophtheirus</taxon>
    </lineage>
</organism>
<dbReference type="AlphaFoldDB" id="A0A0K2TPP7"/>
<protein>
    <submittedName>
        <fullName evidence="1">Uncharacterized protein</fullName>
    </submittedName>
</protein>
<reference evidence="1" key="1">
    <citation type="submission" date="2014-05" db="EMBL/GenBank/DDBJ databases">
        <authorList>
            <person name="Chronopoulou M."/>
        </authorList>
    </citation>
    <scope>NUCLEOTIDE SEQUENCE</scope>
    <source>
        <tissue evidence="1">Whole organism</tissue>
    </source>
</reference>
<sequence>MYFWMVPYLSSSDLFLLEWLSAKQYQVRGSLLVCPQMDHNTRLLWFVDIARSTPWSTTLSGHDWNYKTQ</sequence>
<evidence type="ECO:0000313" key="1">
    <source>
        <dbReference type="EMBL" id="CDW27969.1"/>
    </source>
</evidence>
<proteinExistence type="predicted"/>
<name>A0A0K2TPP7_LEPSM</name>